<gene>
    <name evidence="1" type="ORF">HMPREF9439_02182</name>
</gene>
<evidence type="ECO:0000313" key="2">
    <source>
        <dbReference type="Proteomes" id="UP000005156"/>
    </source>
</evidence>
<proteinExistence type="predicted"/>
<dbReference type="EMBL" id="AFBP01000082">
    <property type="protein sequence ID" value="EGG51800.1"/>
    <property type="molecule type" value="Genomic_DNA"/>
</dbReference>
<name>F3QMK3_9BURK</name>
<comment type="caution">
    <text evidence="1">The sequence shown here is derived from an EMBL/GenBank/DDBJ whole genome shotgun (WGS) entry which is preliminary data.</text>
</comment>
<evidence type="ECO:0000313" key="1">
    <source>
        <dbReference type="EMBL" id="EGG51800.1"/>
    </source>
</evidence>
<accession>F3QMK3</accession>
<sequence>MSSAIFLPKSTLLTDKLLNLNLFRSIKMNETTFTYNELKILALMAALMVSGKVKVTVPELMQGYEKDRENVAVLDRELSGAVQV</sequence>
<keyword evidence="2" id="KW-1185">Reference proteome</keyword>
<protein>
    <submittedName>
        <fullName evidence="1">Conserved domain protein</fullName>
    </submittedName>
</protein>
<dbReference type="AlphaFoldDB" id="F3QMK3"/>
<dbReference type="Proteomes" id="UP000005156">
    <property type="component" value="Unassembled WGS sequence"/>
</dbReference>
<dbReference type="HOGENOM" id="CLU_2524520_0_0_4"/>
<reference evidence="1 2" key="1">
    <citation type="submission" date="2011-02" db="EMBL/GenBank/DDBJ databases">
        <authorList>
            <person name="Weinstock G."/>
            <person name="Sodergren E."/>
            <person name="Clifton S."/>
            <person name="Fulton L."/>
            <person name="Fulton B."/>
            <person name="Courtney L."/>
            <person name="Fronick C."/>
            <person name="Harrison M."/>
            <person name="Strong C."/>
            <person name="Farmer C."/>
            <person name="Delahaunty K."/>
            <person name="Markovic C."/>
            <person name="Hall O."/>
            <person name="Minx P."/>
            <person name="Tomlinson C."/>
            <person name="Mitreva M."/>
            <person name="Hou S."/>
            <person name="Chen J."/>
            <person name="Wollam A."/>
            <person name="Pepin K.H."/>
            <person name="Johnson M."/>
            <person name="Bhonagiri V."/>
            <person name="Zhang X."/>
            <person name="Suruliraj S."/>
            <person name="Warren W."/>
            <person name="Chinwalla A."/>
            <person name="Mardis E.R."/>
            <person name="Wilson R.K."/>
        </authorList>
    </citation>
    <scope>NUCLEOTIDE SEQUENCE [LARGE SCALE GENOMIC DNA]</scope>
    <source>
        <strain evidence="1 2">YIT 11859</strain>
    </source>
</reference>
<organism evidence="1 2">
    <name type="scientific">Parasutterella excrementihominis YIT 11859</name>
    <dbReference type="NCBI Taxonomy" id="762966"/>
    <lineage>
        <taxon>Bacteria</taxon>
        <taxon>Pseudomonadati</taxon>
        <taxon>Pseudomonadota</taxon>
        <taxon>Betaproteobacteria</taxon>
        <taxon>Burkholderiales</taxon>
        <taxon>Sutterellaceae</taxon>
        <taxon>Parasutterella</taxon>
    </lineage>
</organism>